<sequence>MSESWRNGDYDDVPYKGFRLRLLKVLQAVGLMPGVESLESRIKATELSYGWASIMRCSLTGLKPDGTFGASSAQVIAAMKRPEANVWLSNCIASHLGRLSRRARLVVLLSNDDNYMRVISKTMKGVFGQAYEEHPSLSPVVFRAGPRIFVHVGHPSPLNGTLGEFLDGDKLLGQGKKREMARLGVKGALGDLMGTI</sequence>
<dbReference type="AlphaFoldDB" id="A0A840SWP1"/>
<accession>A0A840SWP1</accession>
<dbReference type="Proteomes" id="UP000549457">
    <property type="component" value="Unassembled WGS sequence"/>
</dbReference>
<organism evidence="1 2">
    <name type="scientific">Amaricoccus macauensis</name>
    <dbReference type="NCBI Taxonomy" id="57001"/>
    <lineage>
        <taxon>Bacteria</taxon>
        <taxon>Pseudomonadati</taxon>
        <taxon>Pseudomonadota</taxon>
        <taxon>Alphaproteobacteria</taxon>
        <taxon>Rhodobacterales</taxon>
        <taxon>Paracoccaceae</taxon>
        <taxon>Amaricoccus</taxon>
    </lineage>
</organism>
<evidence type="ECO:0000313" key="2">
    <source>
        <dbReference type="Proteomes" id="UP000549457"/>
    </source>
</evidence>
<comment type="caution">
    <text evidence="1">The sequence shown here is derived from an EMBL/GenBank/DDBJ whole genome shotgun (WGS) entry which is preliminary data.</text>
</comment>
<dbReference type="EMBL" id="JACHFM010000005">
    <property type="protein sequence ID" value="MBB5224226.1"/>
    <property type="molecule type" value="Genomic_DNA"/>
</dbReference>
<name>A0A840SWP1_9RHOB</name>
<gene>
    <name evidence="1" type="ORF">HNP73_004187</name>
</gene>
<proteinExistence type="predicted"/>
<protein>
    <submittedName>
        <fullName evidence="1">Uncharacterized protein</fullName>
    </submittedName>
</protein>
<evidence type="ECO:0000313" key="1">
    <source>
        <dbReference type="EMBL" id="MBB5224226.1"/>
    </source>
</evidence>
<keyword evidence="2" id="KW-1185">Reference proteome</keyword>
<reference evidence="1 2" key="1">
    <citation type="submission" date="2020-08" db="EMBL/GenBank/DDBJ databases">
        <title>Genomic Encyclopedia of Type Strains, Phase IV (KMG-IV): sequencing the most valuable type-strain genomes for metagenomic binning, comparative biology and taxonomic classification.</title>
        <authorList>
            <person name="Goeker M."/>
        </authorList>
    </citation>
    <scope>NUCLEOTIDE SEQUENCE [LARGE SCALE GENOMIC DNA]</scope>
    <source>
        <strain evidence="1 2">DSM 101730</strain>
    </source>
</reference>